<dbReference type="GO" id="GO:0009897">
    <property type="term" value="C:external side of plasma membrane"/>
    <property type="evidence" value="ECO:0007669"/>
    <property type="project" value="TreeGrafter"/>
</dbReference>
<keyword evidence="3" id="KW-0393">Immunoglobulin domain</keyword>
<dbReference type="Gene3D" id="2.60.40.10">
    <property type="entry name" value="Immunoglobulins"/>
    <property type="match status" value="1"/>
</dbReference>
<keyword evidence="6" id="KW-1185">Reference proteome</keyword>
<evidence type="ECO:0000313" key="5">
    <source>
        <dbReference type="Ensembl" id="ENSMMDP00005034161.1"/>
    </source>
</evidence>
<dbReference type="Proteomes" id="UP000472263">
    <property type="component" value="Chromosome 18"/>
</dbReference>
<dbReference type="PANTHER" id="PTHR24100">
    <property type="entry name" value="BUTYROPHILIN"/>
    <property type="match status" value="1"/>
</dbReference>
<sequence>MEHLFLSFAQGQAPCLRLCKPPTSTLMCLLCVFSSSGQPHVKVSAWAGENVVLPCEIPPTEDISVEWSKKGLKPDVVYLYRDGCETHEMKNPGRTSLSLDKLVNGDVSLKLSEVKLSDEGKYRCYIPSLGRESIVELVACTAELYVVLHTDDTVCP</sequence>
<dbReference type="InParanoid" id="A0A667ZMP8"/>
<protein>
    <recommendedName>
        <fullName evidence="4">Ig-like domain-containing protein</fullName>
    </recommendedName>
</protein>
<comment type="subcellular location">
    <subcellularLocation>
        <location evidence="1">Membrane</location>
    </subcellularLocation>
</comment>
<dbReference type="GO" id="GO:0050852">
    <property type="term" value="P:T cell receptor signaling pathway"/>
    <property type="evidence" value="ECO:0007669"/>
    <property type="project" value="TreeGrafter"/>
</dbReference>
<dbReference type="SMART" id="SM00409">
    <property type="entry name" value="IG"/>
    <property type="match status" value="1"/>
</dbReference>
<dbReference type="PANTHER" id="PTHR24100:SF151">
    <property type="entry name" value="ICOS LIGAND"/>
    <property type="match status" value="1"/>
</dbReference>
<dbReference type="SUPFAM" id="SSF48726">
    <property type="entry name" value="Immunoglobulin"/>
    <property type="match status" value="1"/>
</dbReference>
<dbReference type="InterPro" id="IPR036179">
    <property type="entry name" value="Ig-like_dom_sf"/>
</dbReference>
<dbReference type="AlphaFoldDB" id="A0A667ZMP8"/>
<reference evidence="5" key="1">
    <citation type="submission" date="2019-06" db="EMBL/GenBank/DDBJ databases">
        <authorList>
            <consortium name="Wellcome Sanger Institute Data Sharing"/>
        </authorList>
    </citation>
    <scope>NUCLEOTIDE SEQUENCE [LARGE SCALE GENOMIC DNA]</scope>
</reference>
<dbReference type="InterPro" id="IPR007110">
    <property type="entry name" value="Ig-like_dom"/>
</dbReference>
<dbReference type="GeneTree" id="ENSGT01080000257449"/>
<dbReference type="GO" id="GO:0050863">
    <property type="term" value="P:regulation of T cell activation"/>
    <property type="evidence" value="ECO:0007669"/>
    <property type="project" value="UniProtKB-ARBA"/>
</dbReference>
<dbReference type="InterPro" id="IPR003599">
    <property type="entry name" value="Ig_sub"/>
</dbReference>
<accession>A0A667ZMP8</accession>
<dbReference type="Pfam" id="PF07686">
    <property type="entry name" value="V-set"/>
    <property type="match status" value="1"/>
</dbReference>
<organism evidence="5 6">
    <name type="scientific">Myripristis murdjan</name>
    <name type="common">pinecone soldierfish</name>
    <dbReference type="NCBI Taxonomy" id="586833"/>
    <lineage>
        <taxon>Eukaryota</taxon>
        <taxon>Metazoa</taxon>
        <taxon>Chordata</taxon>
        <taxon>Craniata</taxon>
        <taxon>Vertebrata</taxon>
        <taxon>Euteleostomi</taxon>
        <taxon>Actinopterygii</taxon>
        <taxon>Neopterygii</taxon>
        <taxon>Teleostei</taxon>
        <taxon>Neoteleostei</taxon>
        <taxon>Acanthomorphata</taxon>
        <taxon>Holocentriformes</taxon>
        <taxon>Holocentridae</taxon>
        <taxon>Myripristis</taxon>
    </lineage>
</organism>
<dbReference type="InterPro" id="IPR013783">
    <property type="entry name" value="Ig-like_fold"/>
</dbReference>
<reference evidence="5" key="2">
    <citation type="submission" date="2025-08" db="UniProtKB">
        <authorList>
            <consortium name="Ensembl"/>
        </authorList>
    </citation>
    <scope>IDENTIFICATION</scope>
</reference>
<name>A0A667ZMP8_9TELE</name>
<dbReference type="InterPro" id="IPR050504">
    <property type="entry name" value="IgSF_BTN/MOG"/>
</dbReference>
<dbReference type="PROSITE" id="PS50835">
    <property type="entry name" value="IG_LIKE"/>
    <property type="match status" value="1"/>
</dbReference>
<evidence type="ECO:0000256" key="3">
    <source>
        <dbReference type="ARBA" id="ARBA00023319"/>
    </source>
</evidence>
<dbReference type="Ensembl" id="ENSMMDT00005034916.1">
    <property type="protein sequence ID" value="ENSMMDP00005034161.1"/>
    <property type="gene ID" value="ENSMMDG00005016084.1"/>
</dbReference>
<reference evidence="5" key="3">
    <citation type="submission" date="2025-09" db="UniProtKB">
        <authorList>
            <consortium name="Ensembl"/>
        </authorList>
    </citation>
    <scope>IDENTIFICATION</scope>
</reference>
<dbReference type="InterPro" id="IPR013106">
    <property type="entry name" value="Ig_V-set"/>
</dbReference>
<dbReference type="GO" id="GO:0001817">
    <property type="term" value="P:regulation of cytokine production"/>
    <property type="evidence" value="ECO:0007669"/>
    <property type="project" value="TreeGrafter"/>
</dbReference>
<evidence type="ECO:0000256" key="1">
    <source>
        <dbReference type="ARBA" id="ARBA00004370"/>
    </source>
</evidence>
<feature type="domain" description="Ig-like" evidence="4">
    <location>
        <begin position="21"/>
        <end position="126"/>
    </location>
</feature>
<evidence type="ECO:0000259" key="4">
    <source>
        <dbReference type="PROSITE" id="PS50835"/>
    </source>
</evidence>
<evidence type="ECO:0000313" key="6">
    <source>
        <dbReference type="Proteomes" id="UP000472263"/>
    </source>
</evidence>
<proteinExistence type="predicted"/>
<dbReference type="GO" id="GO:0005102">
    <property type="term" value="F:signaling receptor binding"/>
    <property type="evidence" value="ECO:0007669"/>
    <property type="project" value="TreeGrafter"/>
</dbReference>
<keyword evidence="2" id="KW-0472">Membrane</keyword>
<dbReference type="GO" id="GO:1903037">
    <property type="term" value="P:regulation of leukocyte cell-cell adhesion"/>
    <property type="evidence" value="ECO:0007669"/>
    <property type="project" value="UniProtKB-ARBA"/>
</dbReference>
<evidence type="ECO:0000256" key="2">
    <source>
        <dbReference type="ARBA" id="ARBA00023136"/>
    </source>
</evidence>